<dbReference type="SFLD" id="SFLDS00019">
    <property type="entry name" value="Glutathione_Transferase_(cytos"/>
    <property type="match status" value="1"/>
</dbReference>
<dbReference type="InterPro" id="IPR036282">
    <property type="entry name" value="Glutathione-S-Trfase_C_sf"/>
</dbReference>
<evidence type="ECO:0000259" key="2">
    <source>
        <dbReference type="PROSITE" id="PS50405"/>
    </source>
</evidence>
<accession>A0A423PUY5</accession>
<reference evidence="3 4" key="1">
    <citation type="submission" date="2013-10" db="EMBL/GenBank/DDBJ databases">
        <title>Salinisphaera japonica YTM-1 Genome Sequencing.</title>
        <authorList>
            <person name="Lai Q."/>
            <person name="Li C."/>
            <person name="Shao Z."/>
        </authorList>
    </citation>
    <scope>NUCLEOTIDE SEQUENCE [LARGE SCALE GENOMIC DNA]</scope>
    <source>
        <strain evidence="3 4">YTM-1</strain>
    </source>
</reference>
<evidence type="ECO:0000259" key="1">
    <source>
        <dbReference type="PROSITE" id="PS50404"/>
    </source>
</evidence>
<dbReference type="Gene3D" id="3.40.30.10">
    <property type="entry name" value="Glutaredoxin"/>
    <property type="match status" value="1"/>
</dbReference>
<comment type="caution">
    <text evidence="3">The sequence shown here is derived from an EMBL/GenBank/DDBJ whole genome shotgun (WGS) entry which is preliminary data.</text>
</comment>
<dbReference type="PROSITE" id="PS50404">
    <property type="entry name" value="GST_NTER"/>
    <property type="match status" value="1"/>
</dbReference>
<dbReference type="InParanoid" id="A0A423PUY5"/>
<dbReference type="InterPro" id="IPR010987">
    <property type="entry name" value="Glutathione-S-Trfase_C-like"/>
</dbReference>
<dbReference type="RefSeq" id="WP_123657825.1">
    <property type="nucleotide sequence ID" value="NZ_AYKG01000015.1"/>
</dbReference>
<dbReference type="EMBL" id="AYKG01000015">
    <property type="protein sequence ID" value="ROO29405.1"/>
    <property type="molecule type" value="Genomic_DNA"/>
</dbReference>
<dbReference type="Gene3D" id="1.20.1050.10">
    <property type="match status" value="1"/>
</dbReference>
<dbReference type="Proteomes" id="UP000285310">
    <property type="component" value="Unassembled WGS sequence"/>
</dbReference>
<dbReference type="InterPro" id="IPR050983">
    <property type="entry name" value="GST_Omega/HSP26"/>
</dbReference>
<dbReference type="InterPro" id="IPR040079">
    <property type="entry name" value="Glutathione_S-Trfase"/>
</dbReference>
<dbReference type="Pfam" id="PF13417">
    <property type="entry name" value="GST_N_3"/>
    <property type="match status" value="1"/>
</dbReference>
<dbReference type="OrthoDB" id="9781431at2"/>
<dbReference type="PROSITE" id="PS50405">
    <property type="entry name" value="GST_CTER"/>
    <property type="match status" value="1"/>
</dbReference>
<feature type="domain" description="GST N-terminal" evidence="1">
    <location>
        <begin position="6"/>
        <end position="85"/>
    </location>
</feature>
<sequence>MANRRASITLYSRPACVHSHRVRLVMEEKGVANYDIVELREGEESEDLLDLNPYNTVPTLVERELVVYDPRIIIEYVDERYPHPPLMPVDPVLRAQYRLAIYRMESDLYPLFDDLESTPAVAKKARARMTELLTTLAADFAPKKWIGEEFSLLDCTLAPILWRLEHYQVKLGERHGERLEKYAARLFARDAFKRSLSAIEAEMRPSLATH</sequence>
<dbReference type="GO" id="GO:0005737">
    <property type="term" value="C:cytoplasm"/>
    <property type="evidence" value="ECO:0007669"/>
    <property type="project" value="TreeGrafter"/>
</dbReference>
<dbReference type="Pfam" id="PF13410">
    <property type="entry name" value="GST_C_2"/>
    <property type="match status" value="1"/>
</dbReference>
<name>A0A423PUY5_9GAMM</name>
<dbReference type="SUPFAM" id="SSF47616">
    <property type="entry name" value="GST C-terminal domain-like"/>
    <property type="match status" value="1"/>
</dbReference>
<feature type="domain" description="GST C-terminal" evidence="2">
    <location>
        <begin position="90"/>
        <end position="207"/>
    </location>
</feature>
<dbReference type="InterPro" id="IPR036249">
    <property type="entry name" value="Thioredoxin-like_sf"/>
</dbReference>
<evidence type="ECO:0000313" key="3">
    <source>
        <dbReference type="EMBL" id="ROO29405.1"/>
    </source>
</evidence>
<dbReference type="InterPro" id="IPR004045">
    <property type="entry name" value="Glutathione_S-Trfase_N"/>
</dbReference>
<dbReference type="PANTHER" id="PTHR43968">
    <property type="match status" value="1"/>
</dbReference>
<keyword evidence="4" id="KW-1185">Reference proteome</keyword>
<dbReference type="SFLD" id="SFLDG00358">
    <property type="entry name" value="Main_(cytGST)"/>
    <property type="match status" value="1"/>
</dbReference>
<evidence type="ECO:0000313" key="4">
    <source>
        <dbReference type="Proteomes" id="UP000285310"/>
    </source>
</evidence>
<dbReference type="PANTHER" id="PTHR43968:SF6">
    <property type="entry name" value="GLUTATHIONE S-TRANSFERASE OMEGA"/>
    <property type="match status" value="1"/>
</dbReference>
<protein>
    <submittedName>
        <fullName evidence="3">Stringent starvation protein A</fullName>
    </submittedName>
</protein>
<dbReference type="FunCoup" id="A0A423PUY5">
    <property type="interactions" value="310"/>
</dbReference>
<gene>
    <name evidence="3" type="primary">sspA</name>
    <name evidence="3" type="ORF">SAJA_06480</name>
</gene>
<dbReference type="PROSITE" id="PS51354">
    <property type="entry name" value="GLUTAREDOXIN_2"/>
    <property type="match status" value="1"/>
</dbReference>
<dbReference type="AlphaFoldDB" id="A0A423PUY5"/>
<organism evidence="3 4">
    <name type="scientific">Salinisphaera japonica YTM-1</name>
    <dbReference type="NCBI Taxonomy" id="1209778"/>
    <lineage>
        <taxon>Bacteria</taxon>
        <taxon>Pseudomonadati</taxon>
        <taxon>Pseudomonadota</taxon>
        <taxon>Gammaproteobacteria</taxon>
        <taxon>Salinisphaerales</taxon>
        <taxon>Salinisphaeraceae</taxon>
        <taxon>Salinisphaera</taxon>
    </lineage>
</organism>
<dbReference type="SUPFAM" id="SSF52833">
    <property type="entry name" value="Thioredoxin-like"/>
    <property type="match status" value="1"/>
</dbReference>
<proteinExistence type="predicted"/>